<accession>A0AA37DFK3</accession>
<dbReference type="GeneID" id="86941410"/>
<evidence type="ECO:0000313" key="1">
    <source>
        <dbReference type="EMBL" id="EHO15767.1"/>
    </source>
</evidence>
<organism evidence="1 2">
    <name type="scientific">Stomatobaculum longum</name>
    <dbReference type="NCBI Taxonomy" id="796942"/>
    <lineage>
        <taxon>Bacteria</taxon>
        <taxon>Bacillati</taxon>
        <taxon>Bacillota</taxon>
        <taxon>Clostridia</taxon>
        <taxon>Lachnospirales</taxon>
        <taxon>Lachnospiraceae</taxon>
        <taxon>Stomatobaculum</taxon>
    </lineage>
</organism>
<dbReference type="Pfam" id="PF19642">
    <property type="entry name" value="DUF6145"/>
    <property type="match status" value="1"/>
</dbReference>
<name>A0AA37DFK3_9FIRM</name>
<dbReference type="RefSeq" id="WP_009533510.1">
    <property type="nucleotide sequence ID" value="NZ_CAUVLT010000021.1"/>
</dbReference>
<sequence>MAEHTAENTVLCGANSYVQKFYLNPAFQKLPESIKRELQILCVSITEEAGGVLTLEFDEAGNLLFKASAEDGDYLFDDIASGMKIGRARFDHQELLEELELYYRVVFLGEKI</sequence>
<dbReference type="EMBL" id="AGEL01000014">
    <property type="protein sequence ID" value="EHO15767.1"/>
    <property type="molecule type" value="Genomic_DNA"/>
</dbReference>
<evidence type="ECO:0000313" key="2">
    <source>
        <dbReference type="Proteomes" id="UP000018466"/>
    </source>
</evidence>
<keyword evidence="2" id="KW-1185">Reference proteome</keyword>
<protein>
    <submittedName>
        <fullName evidence="1">Uncharacterized protein</fullName>
    </submittedName>
</protein>
<reference evidence="1 2" key="1">
    <citation type="submission" date="2011-10" db="EMBL/GenBank/DDBJ databases">
        <title>The Genome Sequence of Lachnospiraceae bacterium ACC2.</title>
        <authorList>
            <consortium name="The Broad Institute Genome Sequencing Platform"/>
            <person name="Earl A."/>
            <person name="Ward D."/>
            <person name="Feldgarden M."/>
            <person name="Gevers D."/>
            <person name="Sizova M."/>
            <person name="Hazen A."/>
            <person name="Epstein S."/>
            <person name="Young S.K."/>
            <person name="Zeng Q."/>
            <person name="Gargeya S."/>
            <person name="Fitzgerald M."/>
            <person name="Haas B."/>
            <person name="Abouelleil A."/>
            <person name="Alvarado L."/>
            <person name="Arachchi H.M."/>
            <person name="Berlin A."/>
            <person name="Brown A."/>
            <person name="Chapman S.B."/>
            <person name="Chen Z."/>
            <person name="Dunbar C."/>
            <person name="Freedman E."/>
            <person name="Gearin G."/>
            <person name="Goldberg J."/>
            <person name="Griggs A."/>
            <person name="Gujja S."/>
            <person name="Heiman D."/>
            <person name="Howarth C."/>
            <person name="Larson L."/>
            <person name="Lui A."/>
            <person name="MacDonald P.J.P."/>
            <person name="Montmayeur A."/>
            <person name="Murphy C."/>
            <person name="Neiman D."/>
            <person name="Pearson M."/>
            <person name="Priest M."/>
            <person name="Roberts A."/>
            <person name="Saif S."/>
            <person name="Shea T."/>
            <person name="Shenoy N."/>
            <person name="Sisk P."/>
            <person name="Stolte C."/>
            <person name="Sykes S."/>
            <person name="Wortman J."/>
            <person name="Nusbaum C."/>
            <person name="Birren B."/>
        </authorList>
    </citation>
    <scope>NUCLEOTIDE SEQUENCE [LARGE SCALE GENOMIC DNA]</scope>
    <source>
        <strain evidence="1 2">ACC2</strain>
    </source>
</reference>
<dbReference type="Proteomes" id="UP000018466">
    <property type="component" value="Unassembled WGS sequence"/>
</dbReference>
<comment type="caution">
    <text evidence="1">The sequence shown here is derived from an EMBL/GenBank/DDBJ whole genome shotgun (WGS) entry which is preliminary data.</text>
</comment>
<gene>
    <name evidence="1" type="ORF">HMPREF9623_01678</name>
</gene>
<proteinExistence type="predicted"/>
<dbReference type="InterPro" id="IPR046143">
    <property type="entry name" value="DUF6145"/>
</dbReference>
<dbReference type="AlphaFoldDB" id="A0AA37DFK3"/>